<dbReference type="Gene3D" id="2.70.98.10">
    <property type="match status" value="1"/>
</dbReference>
<dbReference type="PIRSF" id="PIRSF016020">
    <property type="entry name" value="PHexose_mutarotase"/>
    <property type="match status" value="1"/>
</dbReference>
<feature type="active site" evidence="5">
    <location>
        <position position="287"/>
    </location>
</feature>
<dbReference type="Pfam" id="PF01263">
    <property type="entry name" value="Aldose_epim"/>
    <property type="match status" value="1"/>
</dbReference>
<evidence type="ECO:0000256" key="4">
    <source>
        <dbReference type="PIRNR" id="PIRNR016020"/>
    </source>
</evidence>
<evidence type="ECO:0000256" key="3">
    <source>
        <dbReference type="ARBA" id="ARBA00023235"/>
    </source>
</evidence>
<sequence length="318" mass="36113">MILLPSIRLPETAMSTDSPINRVEQVQVDDLACWRIHTAHGEALIAQQGAQLLSYQPHEQPPLVWLSDEAGYRRGQSVRGGVPVCWPWFGPLERNPQEVRGQVEDGLKAPAHGLVRAVDWEIDDIAEEDGDLCVSFRLDAPDGLPGWPHPAALRMLFRFGERLTLRLTSENLGSKPLVLSQALHTYFAVSDSREIAIEGLEGARYIETLENWEERTQHGAVRVKGELDRIYLGLERDLLIKDPRWERSIHLHALDSRSAVVWNPWVDKSRRLSQFADDAWQQMLCIETGRVWDDLMVVAPGRSESFGVQIWSEPLKRP</sequence>
<evidence type="ECO:0000256" key="1">
    <source>
        <dbReference type="ARBA" id="ARBA00001096"/>
    </source>
</evidence>
<dbReference type="SUPFAM" id="SSF74650">
    <property type="entry name" value="Galactose mutarotase-like"/>
    <property type="match status" value="1"/>
</dbReference>
<dbReference type="HOGENOM" id="CLU_048345_4_0_6"/>
<dbReference type="KEGG" id="pau:PA14_71570"/>
<dbReference type="BioCyc" id="PAER208963:G1G74-6022-MONOMER"/>
<gene>
    <name evidence="6" type="ordered locus">PA14_71570</name>
</gene>
<dbReference type="GO" id="GO:0047938">
    <property type="term" value="F:glucose-6-phosphate 1-epimerase activity"/>
    <property type="evidence" value="ECO:0007669"/>
    <property type="project" value="UniProtKB-UniRule"/>
</dbReference>
<dbReference type="AlphaFoldDB" id="A0A0H2ZJL9"/>
<dbReference type="EC" id="5.1.3.15" evidence="4"/>
<dbReference type="GO" id="GO:0030246">
    <property type="term" value="F:carbohydrate binding"/>
    <property type="evidence" value="ECO:0007669"/>
    <property type="project" value="UniProtKB-UniRule"/>
</dbReference>
<dbReference type="GO" id="GO:0005975">
    <property type="term" value="P:carbohydrate metabolic process"/>
    <property type="evidence" value="ECO:0007669"/>
    <property type="project" value="InterPro"/>
</dbReference>
<evidence type="ECO:0000313" key="6">
    <source>
        <dbReference type="EMBL" id="ABJ14806.1"/>
    </source>
</evidence>
<proteinExistence type="inferred from homology"/>
<dbReference type="Proteomes" id="UP000000653">
    <property type="component" value="Chromosome"/>
</dbReference>
<organism evidence="6 7">
    <name type="scientific">Pseudomonas aeruginosa (strain UCBPP-PA14)</name>
    <dbReference type="NCBI Taxonomy" id="208963"/>
    <lineage>
        <taxon>Bacteria</taxon>
        <taxon>Pseudomonadati</taxon>
        <taxon>Pseudomonadota</taxon>
        <taxon>Gammaproteobacteria</taxon>
        <taxon>Pseudomonadales</taxon>
        <taxon>Pseudomonadaceae</taxon>
        <taxon>Pseudomonas</taxon>
    </lineage>
</organism>
<dbReference type="InterPro" id="IPR011013">
    <property type="entry name" value="Gal_mutarotase_sf_dom"/>
</dbReference>
<dbReference type="CDD" id="cd09020">
    <property type="entry name" value="D-hex-6-P-epi_like"/>
    <property type="match status" value="1"/>
</dbReference>
<comment type="catalytic activity">
    <reaction evidence="1">
        <text>alpha-D-glucose 6-phosphate = beta-D-glucose 6-phosphate</text>
        <dbReference type="Rhea" id="RHEA:16249"/>
        <dbReference type="ChEBI" id="CHEBI:58225"/>
        <dbReference type="ChEBI" id="CHEBI:58247"/>
        <dbReference type="EC" id="5.1.3.15"/>
    </reaction>
</comment>
<dbReference type="InterPro" id="IPR025532">
    <property type="entry name" value="G6P_1-epimerase"/>
</dbReference>
<dbReference type="RefSeq" id="WP_003142078.1">
    <property type="nucleotide sequence ID" value="NC_008463.1"/>
</dbReference>
<comment type="similarity">
    <text evidence="2 4">Belongs to the glucose-6-phosphate 1-epimerase family.</text>
</comment>
<dbReference type="InterPro" id="IPR008183">
    <property type="entry name" value="Aldose_1/G6P_1-epimerase"/>
</dbReference>
<protein>
    <recommendedName>
        <fullName evidence="4">Putative glucose-6-phosphate 1-epimerase</fullName>
        <ecNumber evidence="4">5.1.3.15</ecNumber>
    </recommendedName>
</protein>
<evidence type="ECO:0000256" key="2">
    <source>
        <dbReference type="ARBA" id="ARBA00005866"/>
    </source>
</evidence>
<dbReference type="PANTHER" id="PTHR11122:SF13">
    <property type="entry name" value="GLUCOSE-6-PHOSPHATE 1-EPIMERASE"/>
    <property type="match status" value="1"/>
</dbReference>
<keyword evidence="3 4" id="KW-0413">Isomerase</keyword>
<dbReference type="InterPro" id="IPR014718">
    <property type="entry name" value="GH-type_carb-bd"/>
</dbReference>
<dbReference type="EMBL" id="CP000438">
    <property type="protein sequence ID" value="ABJ14806.1"/>
    <property type="molecule type" value="Genomic_DNA"/>
</dbReference>
<feature type="active site" evidence="5">
    <location>
        <position position="184"/>
    </location>
</feature>
<reference evidence="6 7" key="1">
    <citation type="journal article" date="2006" name="Genome Biol.">
        <title>Genomic analysis reveals that Pseudomonas aeruginosa virulence is combinatorial.</title>
        <authorList>
            <person name="Lee D.G."/>
            <person name="Urbach J.M."/>
            <person name="Wu G."/>
            <person name="Liberati N.T."/>
            <person name="Feinbaum R.L."/>
            <person name="Miyata S."/>
            <person name="Diggins L.T."/>
            <person name="He J."/>
            <person name="Saucier M."/>
            <person name="Deziel E."/>
            <person name="Friedman L."/>
            <person name="Li L."/>
            <person name="Grills G."/>
            <person name="Montgomery K."/>
            <person name="Kucherlapati R."/>
            <person name="Rahme L.G."/>
            <person name="Ausubel F.M."/>
        </authorList>
    </citation>
    <scope>NUCLEOTIDE SEQUENCE [LARGE SCALE GENOMIC DNA]</scope>
    <source>
        <strain evidence="6 7">UCBPP-PA14</strain>
    </source>
</reference>
<name>A0A0H2ZJL9_PSEAB</name>
<accession>A0A0H2ZJL9</accession>
<evidence type="ECO:0000313" key="7">
    <source>
        <dbReference type="Proteomes" id="UP000000653"/>
    </source>
</evidence>
<evidence type="ECO:0000256" key="5">
    <source>
        <dbReference type="PIRSR" id="PIRSR016020-1"/>
    </source>
</evidence>
<dbReference type="PANTHER" id="PTHR11122">
    <property type="entry name" value="APOSPORY-ASSOCIATED PROTEIN C-RELATED"/>
    <property type="match status" value="1"/>
</dbReference>